<sequence>MDSNQTTLSFTALAFAFALPFAACSSESGSGTTTGSGGGSSSSSSASSSSSSSGAGGGGAMHTDLFACGVTADCPRMSIHIYPEPEGALICAAKLITSNQPGVLSAIEVPGGKFFETERLILVQGDGKALVQSRHRECEIGSCPNPVPWEPLSAHQICDVVLSDDAAAGCAAMDDTTCRWSPWGPGKLENCMEVDDWSCDDVAAVL</sequence>
<name>A0A4U1J788_9BACT</name>
<reference evidence="3 4" key="1">
    <citation type="submission" date="2019-04" db="EMBL/GenBank/DDBJ databases">
        <authorList>
            <person name="Li Y."/>
            <person name="Wang J."/>
        </authorList>
    </citation>
    <scope>NUCLEOTIDE SEQUENCE [LARGE SCALE GENOMIC DNA]</scope>
    <source>
        <strain evidence="3 4">DSM 14668</strain>
    </source>
</reference>
<evidence type="ECO:0008006" key="5">
    <source>
        <dbReference type="Google" id="ProtNLM"/>
    </source>
</evidence>
<evidence type="ECO:0000256" key="1">
    <source>
        <dbReference type="SAM" id="MobiDB-lite"/>
    </source>
</evidence>
<organism evidence="3 4">
    <name type="scientific">Polyangium fumosum</name>
    <dbReference type="NCBI Taxonomy" id="889272"/>
    <lineage>
        <taxon>Bacteria</taxon>
        <taxon>Pseudomonadati</taxon>
        <taxon>Myxococcota</taxon>
        <taxon>Polyangia</taxon>
        <taxon>Polyangiales</taxon>
        <taxon>Polyangiaceae</taxon>
        <taxon>Polyangium</taxon>
    </lineage>
</organism>
<proteinExistence type="predicted"/>
<dbReference type="Proteomes" id="UP000309215">
    <property type="component" value="Unassembled WGS sequence"/>
</dbReference>
<dbReference type="RefSeq" id="WP_136932012.1">
    <property type="nucleotide sequence ID" value="NZ_SSMQ01000031.1"/>
</dbReference>
<dbReference type="OrthoDB" id="5516942at2"/>
<evidence type="ECO:0000256" key="2">
    <source>
        <dbReference type="SAM" id="SignalP"/>
    </source>
</evidence>
<feature type="compositionally biased region" description="Low complexity" evidence="1">
    <location>
        <begin position="41"/>
        <end position="53"/>
    </location>
</feature>
<comment type="caution">
    <text evidence="3">The sequence shown here is derived from an EMBL/GenBank/DDBJ whole genome shotgun (WGS) entry which is preliminary data.</text>
</comment>
<evidence type="ECO:0000313" key="3">
    <source>
        <dbReference type="EMBL" id="TKD03215.1"/>
    </source>
</evidence>
<feature type="signal peptide" evidence="2">
    <location>
        <begin position="1"/>
        <end position="25"/>
    </location>
</feature>
<dbReference type="AlphaFoldDB" id="A0A4U1J788"/>
<feature type="region of interest" description="Disordered" evidence="1">
    <location>
        <begin position="28"/>
        <end position="55"/>
    </location>
</feature>
<protein>
    <recommendedName>
        <fullName evidence="5">Secreted protein</fullName>
    </recommendedName>
</protein>
<keyword evidence="2" id="KW-0732">Signal</keyword>
<accession>A0A4U1J788</accession>
<dbReference type="EMBL" id="SSMQ01000031">
    <property type="protein sequence ID" value="TKD03215.1"/>
    <property type="molecule type" value="Genomic_DNA"/>
</dbReference>
<evidence type="ECO:0000313" key="4">
    <source>
        <dbReference type="Proteomes" id="UP000309215"/>
    </source>
</evidence>
<feature type="chain" id="PRO_5020761850" description="Secreted protein" evidence="2">
    <location>
        <begin position="26"/>
        <end position="206"/>
    </location>
</feature>
<gene>
    <name evidence="3" type="ORF">E8A74_27270</name>
</gene>
<keyword evidence="4" id="KW-1185">Reference proteome</keyword>